<dbReference type="Gene3D" id="3.30.420.610">
    <property type="entry name" value="LOTUS domain-like"/>
    <property type="match status" value="2"/>
</dbReference>
<evidence type="ECO:0000313" key="3">
    <source>
        <dbReference type="Proteomes" id="UP000245207"/>
    </source>
</evidence>
<evidence type="ECO:0000259" key="1">
    <source>
        <dbReference type="PROSITE" id="PS51644"/>
    </source>
</evidence>
<sequence length="580" mass="67729">MTNTNMSTPHQNRNIWKNTMPCKYWRSRLVELQMLLGTYCYGIPMSCLSWLERVYLQKFNKSLDCCKSFGVNNIKQLVEIMRDLGMVLLLEEPESNKVHVMSDRMVKDRQNVSLKPNVQTLLDSNSGVIEFTSFEDLYEQQFQGKLNYFQYGLTNLDHLCQVLNDILMVVEANPPRAKVIEVAKDNTFKKRKYTNMSMLSSPQQNRNICNQIEIKEDQKKAMHSKKDVDVLIDQRLVQLEALLGTYSNGIPMSRLSWLDSGYKQKFKKSLDRRSLGVNNNKELVEKMRCKGMVVFVKGSDEEEHVMTARMVELRQNVFLKLNVQKLLRRHSGEIKFESFEVSYEKQFKVKLNYLWYGLTDLDDLCKVLKDILVVEEANPSRVKVIKAVKNATIQEKGRMTCAPQSVHSSDMTNTNMLTQSSDFYQEIQEVLGDFYLGISLSHWSTFKYRYKLKFNKSLESLGVTDFTQLLRVMGERVVLFVGEWEEEYVMSASVANFRREFCLKPNVEKLLCTHGGEIEFDSFENSYEDQFKDELFYGYYCLTDLDHLCQIFENILVVEEKGKKVIKAVKGMYNLRKKKK</sequence>
<keyword evidence="3" id="KW-1185">Reference proteome</keyword>
<organism evidence="2 3">
    <name type="scientific">Artemisia annua</name>
    <name type="common">Sweet wormwood</name>
    <dbReference type="NCBI Taxonomy" id="35608"/>
    <lineage>
        <taxon>Eukaryota</taxon>
        <taxon>Viridiplantae</taxon>
        <taxon>Streptophyta</taxon>
        <taxon>Embryophyta</taxon>
        <taxon>Tracheophyta</taxon>
        <taxon>Spermatophyta</taxon>
        <taxon>Magnoliopsida</taxon>
        <taxon>eudicotyledons</taxon>
        <taxon>Gunneridae</taxon>
        <taxon>Pentapetalae</taxon>
        <taxon>asterids</taxon>
        <taxon>campanulids</taxon>
        <taxon>Asterales</taxon>
        <taxon>Asteraceae</taxon>
        <taxon>Asteroideae</taxon>
        <taxon>Anthemideae</taxon>
        <taxon>Artemisiinae</taxon>
        <taxon>Artemisia</taxon>
    </lineage>
</organism>
<protein>
    <recommendedName>
        <fullName evidence="1">HTH OST-type domain-containing protein</fullName>
    </recommendedName>
</protein>
<dbReference type="Proteomes" id="UP000245207">
    <property type="component" value="Unassembled WGS sequence"/>
</dbReference>
<feature type="domain" description="HTH OST-type" evidence="1">
    <location>
        <begin position="231"/>
        <end position="312"/>
    </location>
</feature>
<name>A0A2U1KE56_ARTAN</name>
<dbReference type="EMBL" id="PKPP01020896">
    <property type="protein sequence ID" value="PWA35008.1"/>
    <property type="molecule type" value="Genomic_DNA"/>
</dbReference>
<reference evidence="2 3" key="1">
    <citation type="journal article" date="2018" name="Mol. Plant">
        <title>The genome of Artemisia annua provides insight into the evolution of Asteraceae family and artemisinin biosynthesis.</title>
        <authorList>
            <person name="Shen Q."/>
            <person name="Zhang L."/>
            <person name="Liao Z."/>
            <person name="Wang S."/>
            <person name="Yan T."/>
            <person name="Shi P."/>
            <person name="Liu M."/>
            <person name="Fu X."/>
            <person name="Pan Q."/>
            <person name="Wang Y."/>
            <person name="Lv Z."/>
            <person name="Lu X."/>
            <person name="Zhang F."/>
            <person name="Jiang W."/>
            <person name="Ma Y."/>
            <person name="Chen M."/>
            <person name="Hao X."/>
            <person name="Li L."/>
            <person name="Tang Y."/>
            <person name="Lv G."/>
            <person name="Zhou Y."/>
            <person name="Sun X."/>
            <person name="Brodelius P.E."/>
            <person name="Rose J.K.C."/>
            <person name="Tang K."/>
        </authorList>
    </citation>
    <scope>NUCLEOTIDE SEQUENCE [LARGE SCALE GENOMIC DNA]</scope>
    <source>
        <strain evidence="3">cv. Huhao1</strain>
        <tissue evidence="2">Leaf</tissue>
    </source>
</reference>
<feature type="domain" description="HTH OST-type" evidence="1">
    <location>
        <begin position="315"/>
        <end position="389"/>
    </location>
</feature>
<dbReference type="PROSITE" id="PS51644">
    <property type="entry name" value="HTH_OST"/>
    <property type="match status" value="2"/>
</dbReference>
<dbReference type="InterPro" id="IPR041966">
    <property type="entry name" value="LOTUS-like"/>
</dbReference>
<dbReference type="InterPro" id="IPR025605">
    <property type="entry name" value="OST-HTH/LOTUS_dom"/>
</dbReference>
<accession>A0A2U1KE56</accession>
<gene>
    <name evidence="2" type="ORF">CTI12_AA613340</name>
</gene>
<comment type="caution">
    <text evidence="2">The sequence shown here is derived from an EMBL/GenBank/DDBJ whole genome shotgun (WGS) entry which is preliminary data.</text>
</comment>
<proteinExistence type="predicted"/>
<dbReference type="AlphaFoldDB" id="A0A2U1KE56"/>
<evidence type="ECO:0000313" key="2">
    <source>
        <dbReference type="EMBL" id="PWA35008.1"/>
    </source>
</evidence>